<dbReference type="InterPro" id="IPR001608">
    <property type="entry name" value="Ala_racemase_N"/>
</dbReference>
<dbReference type="OrthoDB" id="9801978at2"/>
<dbReference type="AlphaFoldDB" id="A0A5B8VMJ6"/>
<sequence>MAYSIIEIVEVFKELGVLDVPAGKAYKSSRELIIRPEDRIEHLATDSRKISFAATSLFFALKTASRDGKDFVWQAYENGVRNFVLQDSAGLQIEPYINEMPEANLVFVTDTTLALQKLVGFHRRQFSYPVIGITGSNGKTVVKEWLNYLLEERFSIVRSPRSFNSQIGVPISVWEMNEQDELGIFEAGISTVGEMRKLQEIIRPTIGILTNIGDAHDSGFESKKQKLVEKLLLFKNAQVLFYNSEDDWIKKEVTVFFENSATRLMRIGKDKGADIRLSDIALEQNDQKVQNRQKQTTSITAEIQGTKEGNSSFKFNIPFTDSAAIQNAGICLAVSKYLGLDLDVFAQKAAALPAIDMRLQVLPAINRCSVINDSYSLDQHSLQVALDLLNQQLPSKTLILSDIPGLKEHEKEVAYQQMAGIIHNKQVHRLITIGPEWKNAAGQLNVPVLEQYDSTVAFTSSFQPGRFKDEAILLKGARRFQFERIFNLLQEKVHQTRLEINLTAIVHNQKLYRSLLKPGVKMMAMVKAFAYGSGLLEMASVLQYHHIDYLAVAYADEGVALRNGGITVPVMVMNVDEYGFETLISHQLEPEIYSFRILKQFIDFLNSQGLSQYPVHIKLDTGMHRLGFDPKEVPKLAALLSQQRSVYVKSAFSHFTSSEDEADDQFTLKQGHLLVQGCDQLEKALGYSFIRHIANTAAIARFPQFQLDMVRLGIGLYGINTTHENLPIRTVATLKATIAQIKELAAGETVGYNRKGKVEEKTRIATIRIGYADGFSRLLSNGNGKVLLHGKRCPVIGNVCMDMTMININQAPEAKEGDEVEIFGAELPVQEMAAASATTSYEVFTSIGQRINRIYVED</sequence>
<dbReference type="CDD" id="cd00430">
    <property type="entry name" value="PLPDE_III_AR"/>
    <property type="match status" value="1"/>
</dbReference>
<dbReference type="RefSeq" id="WP_146782017.1">
    <property type="nucleotide sequence ID" value="NZ_CP042434.1"/>
</dbReference>
<dbReference type="Pfam" id="PF00842">
    <property type="entry name" value="Ala_racemase_C"/>
    <property type="match status" value="1"/>
</dbReference>
<keyword evidence="3 5" id="KW-0663">Pyridoxal phosphate</keyword>
<dbReference type="InterPro" id="IPR013221">
    <property type="entry name" value="Mur_ligase_cen"/>
</dbReference>
<dbReference type="Gene3D" id="2.40.37.10">
    <property type="entry name" value="Lyase, Ornithine Decarboxylase, Chain A, domain 1"/>
    <property type="match status" value="1"/>
</dbReference>
<dbReference type="InterPro" id="IPR011079">
    <property type="entry name" value="Ala_racemase_C"/>
</dbReference>
<evidence type="ECO:0000256" key="1">
    <source>
        <dbReference type="ARBA" id="ARBA00000316"/>
    </source>
</evidence>
<dbReference type="InterPro" id="IPR036565">
    <property type="entry name" value="Mur-like_cat_sf"/>
</dbReference>
<organism evidence="9 10">
    <name type="scientific">Arachidicoccus ginsenosidivorans</name>
    <dbReference type="NCBI Taxonomy" id="496057"/>
    <lineage>
        <taxon>Bacteria</taxon>
        <taxon>Pseudomonadati</taxon>
        <taxon>Bacteroidota</taxon>
        <taxon>Chitinophagia</taxon>
        <taxon>Chitinophagales</taxon>
        <taxon>Chitinophagaceae</taxon>
        <taxon>Arachidicoccus</taxon>
    </lineage>
</organism>
<dbReference type="Gene3D" id="3.90.190.20">
    <property type="entry name" value="Mur ligase, C-terminal domain"/>
    <property type="match status" value="1"/>
</dbReference>
<dbReference type="EC" id="5.1.1.1" evidence="5"/>
<dbReference type="SMART" id="SM01005">
    <property type="entry name" value="Ala_racemase_C"/>
    <property type="match status" value="1"/>
</dbReference>
<dbReference type="GO" id="GO:0008784">
    <property type="term" value="F:alanine racemase activity"/>
    <property type="evidence" value="ECO:0007669"/>
    <property type="project" value="UniProtKB-UniRule"/>
</dbReference>
<comment type="cofactor">
    <cofactor evidence="2 5 6">
        <name>pyridoxal 5'-phosphate</name>
        <dbReference type="ChEBI" id="CHEBI:597326"/>
    </cofactor>
</comment>
<comment type="catalytic activity">
    <reaction evidence="1 5">
        <text>L-alanine = D-alanine</text>
        <dbReference type="Rhea" id="RHEA:20249"/>
        <dbReference type="ChEBI" id="CHEBI:57416"/>
        <dbReference type="ChEBI" id="CHEBI:57972"/>
        <dbReference type="EC" id="5.1.1.1"/>
    </reaction>
</comment>
<dbReference type="InterPro" id="IPR029066">
    <property type="entry name" value="PLP-binding_barrel"/>
</dbReference>
<dbReference type="InterPro" id="IPR009006">
    <property type="entry name" value="Ala_racemase/Decarboxylase_C"/>
</dbReference>
<evidence type="ECO:0000259" key="8">
    <source>
        <dbReference type="SMART" id="SM01005"/>
    </source>
</evidence>
<keyword evidence="4 5" id="KW-0413">Isomerase</keyword>
<dbReference type="Gene3D" id="3.40.1190.10">
    <property type="entry name" value="Mur-like, catalytic domain"/>
    <property type="match status" value="1"/>
</dbReference>
<evidence type="ECO:0000256" key="4">
    <source>
        <dbReference type="ARBA" id="ARBA00023235"/>
    </source>
</evidence>
<dbReference type="Proteomes" id="UP000321291">
    <property type="component" value="Chromosome"/>
</dbReference>
<feature type="active site" description="Proton acceptor; specific for D-alanine" evidence="5">
    <location>
        <position position="527"/>
    </location>
</feature>
<dbReference type="GO" id="GO:0016881">
    <property type="term" value="F:acid-amino acid ligase activity"/>
    <property type="evidence" value="ECO:0007669"/>
    <property type="project" value="InterPro"/>
</dbReference>
<protein>
    <recommendedName>
        <fullName evidence="5">Alanine racemase</fullName>
        <ecNumber evidence="5">5.1.1.1</ecNumber>
    </recommendedName>
</protein>
<name>A0A5B8VMJ6_9BACT</name>
<evidence type="ECO:0000313" key="10">
    <source>
        <dbReference type="Proteomes" id="UP000321291"/>
    </source>
</evidence>
<evidence type="ECO:0000256" key="3">
    <source>
        <dbReference type="ARBA" id="ARBA00022898"/>
    </source>
</evidence>
<dbReference type="NCBIfam" id="NF008897">
    <property type="entry name" value="PRK11930.1"/>
    <property type="match status" value="1"/>
</dbReference>
<comment type="pathway">
    <text evidence="5">Amino-acid biosynthesis; D-alanine biosynthesis; D-alanine from L-alanine: step 1/1.</text>
</comment>
<evidence type="ECO:0000256" key="5">
    <source>
        <dbReference type="HAMAP-Rule" id="MF_01201"/>
    </source>
</evidence>
<dbReference type="InterPro" id="IPR036615">
    <property type="entry name" value="Mur_ligase_C_dom_sf"/>
</dbReference>
<dbReference type="UniPathway" id="UPA00042">
    <property type="reaction ID" value="UER00497"/>
</dbReference>
<dbReference type="PANTHER" id="PTHR30511">
    <property type="entry name" value="ALANINE RACEMASE"/>
    <property type="match status" value="1"/>
</dbReference>
<dbReference type="HAMAP" id="MF_01201">
    <property type="entry name" value="Ala_racemase"/>
    <property type="match status" value="1"/>
</dbReference>
<evidence type="ECO:0000256" key="2">
    <source>
        <dbReference type="ARBA" id="ARBA00001933"/>
    </source>
</evidence>
<dbReference type="SUPFAM" id="SSF51419">
    <property type="entry name" value="PLP-binding barrel"/>
    <property type="match status" value="1"/>
</dbReference>
<dbReference type="SUPFAM" id="SSF53623">
    <property type="entry name" value="MurD-like peptide ligases, catalytic domain"/>
    <property type="match status" value="1"/>
</dbReference>
<feature type="binding site" evidence="5 7">
    <location>
        <position position="625"/>
    </location>
    <ligand>
        <name>substrate</name>
    </ligand>
</feature>
<proteinExistence type="inferred from homology"/>
<feature type="binding site" evidence="5 7">
    <location>
        <position position="801"/>
    </location>
    <ligand>
        <name>substrate</name>
    </ligand>
</feature>
<comment type="function">
    <text evidence="5">Catalyzes the interconversion of L-alanine and D-alanine. May also act on other amino acids.</text>
</comment>
<feature type="domain" description="Alanine racemase C-terminal" evidence="8">
    <location>
        <begin position="731"/>
        <end position="856"/>
    </location>
</feature>
<evidence type="ECO:0000256" key="6">
    <source>
        <dbReference type="PIRSR" id="PIRSR600821-50"/>
    </source>
</evidence>
<dbReference type="SUPFAM" id="SSF50621">
    <property type="entry name" value="Alanine racemase C-terminal domain-like"/>
    <property type="match status" value="1"/>
</dbReference>
<dbReference type="PRINTS" id="PR00992">
    <property type="entry name" value="ALARACEMASE"/>
</dbReference>
<dbReference type="Gene3D" id="3.20.20.10">
    <property type="entry name" value="Alanine racemase"/>
    <property type="match status" value="1"/>
</dbReference>
<dbReference type="GO" id="GO:0030170">
    <property type="term" value="F:pyridoxal phosphate binding"/>
    <property type="evidence" value="ECO:0007669"/>
    <property type="project" value="UniProtKB-UniRule"/>
</dbReference>
<evidence type="ECO:0000256" key="7">
    <source>
        <dbReference type="PIRSR" id="PIRSR600821-52"/>
    </source>
</evidence>
<dbReference type="Gene3D" id="3.40.1390.10">
    <property type="entry name" value="MurE/MurF, N-terminal domain"/>
    <property type="match status" value="1"/>
</dbReference>
<dbReference type="EMBL" id="CP042434">
    <property type="protein sequence ID" value="QEC72172.1"/>
    <property type="molecule type" value="Genomic_DNA"/>
</dbReference>
<dbReference type="NCBIfam" id="TIGR00492">
    <property type="entry name" value="alr"/>
    <property type="match status" value="1"/>
</dbReference>
<evidence type="ECO:0000313" key="9">
    <source>
        <dbReference type="EMBL" id="QEC72172.1"/>
    </source>
</evidence>
<keyword evidence="10" id="KW-1185">Reference proteome</keyword>
<dbReference type="Pfam" id="PF01168">
    <property type="entry name" value="Ala_racemase_N"/>
    <property type="match status" value="1"/>
</dbReference>
<dbReference type="GO" id="GO:0005829">
    <property type="term" value="C:cytosol"/>
    <property type="evidence" value="ECO:0007669"/>
    <property type="project" value="TreeGrafter"/>
</dbReference>
<dbReference type="PANTHER" id="PTHR30511:SF0">
    <property type="entry name" value="ALANINE RACEMASE, CATABOLIC-RELATED"/>
    <property type="match status" value="1"/>
</dbReference>
<dbReference type="KEGG" id="agi:FSB73_11310"/>
<dbReference type="GO" id="GO:0030632">
    <property type="term" value="P:D-alanine biosynthetic process"/>
    <property type="evidence" value="ECO:0007669"/>
    <property type="project" value="UniProtKB-UniRule"/>
</dbReference>
<feature type="modified residue" description="N6-(pyridoxal phosphate)lysine" evidence="5 6">
    <location>
        <position position="527"/>
    </location>
</feature>
<gene>
    <name evidence="9" type="ORF">FSB73_11310</name>
</gene>
<dbReference type="SUPFAM" id="SSF53244">
    <property type="entry name" value="MurD-like peptide ligases, peptide-binding domain"/>
    <property type="match status" value="1"/>
</dbReference>
<reference evidence="9 10" key="1">
    <citation type="journal article" date="2017" name="Int. J. Syst. Evol. Microbiol.">
        <title>Arachidicoccus ginsenosidivorans sp. nov., with ginsenoside-converting activity isolated from ginseng cultivating soil.</title>
        <authorList>
            <person name="Siddiqi M.Z."/>
            <person name="Aslam Z."/>
            <person name="Im W.T."/>
        </authorList>
    </citation>
    <scope>NUCLEOTIDE SEQUENCE [LARGE SCALE GENOMIC DNA]</scope>
    <source>
        <strain evidence="9 10">Gsoil 809</strain>
    </source>
</reference>
<keyword evidence="9" id="KW-0436">Ligase</keyword>
<accession>A0A5B8VMJ6</accession>
<dbReference type="FunFam" id="3.20.20.10:FF:000002">
    <property type="entry name" value="Alanine racemase"/>
    <property type="match status" value="1"/>
</dbReference>
<dbReference type="GO" id="GO:0005524">
    <property type="term" value="F:ATP binding"/>
    <property type="evidence" value="ECO:0007669"/>
    <property type="project" value="InterPro"/>
</dbReference>
<dbReference type="Pfam" id="PF08245">
    <property type="entry name" value="Mur_ligase_M"/>
    <property type="match status" value="1"/>
</dbReference>
<dbReference type="InterPro" id="IPR000821">
    <property type="entry name" value="Ala_racemase"/>
</dbReference>
<feature type="active site" description="Proton acceptor; specific for L-alanine" evidence="5">
    <location>
        <position position="752"/>
    </location>
</feature>
<dbReference type="SUPFAM" id="SSF63418">
    <property type="entry name" value="MurE/MurF N-terminal domain"/>
    <property type="match status" value="1"/>
</dbReference>
<dbReference type="InterPro" id="IPR035911">
    <property type="entry name" value="MurE/MurF_N"/>
</dbReference>
<comment type="similarity">
    <text evidence="5">Belongs to the alanine racemase family.</text>
</comment>